<comment type="caution">
    <text evidence="1">The sequence shown here is derived from an EMBL/GenBank/DDBJ whole genome shotgun (WGS) entry which is preliminary data.</text>
</comment>
<protein>
    <submittedName>
        <fullName evidence="1">Uncharacterized protein</fullName>
    </submittedName>
</protein>
<dbReference type="InterPro" id="IPR057004">
    <property type="entry name" value="Gp90-like"/>
</dbReference>
<dbReference type="Pfam" id="PF23790">
    <property type="entry name" value="Kyano_Gp96"/>
    <property type="match status" value="1"/>
</dbReference>
<name>A0A0F9WXQ5_9ZZZZ</name>
<reference evidence="1" key="1">
    <citation type="journal article" date="2015" name="Nature">
        <title>Complex archaea that bridge the gap between prokaryotes and eukaryotes.</title>
        <authorList>
            <person name="Spang A."/>
            <person name="Saw J.H."/>
            <person name="Jorgensen S.L."/>
            <person name="Zaremba-Niedzwiedzka K."/>
            <person name="Martijn J."/>
            <person name="Lind A.E."/>
            <person name="van Eijk R."/>
            <person name="Schleper C."/>
            <person name="Guy L."/>
            <person name="Ettema T.J."/>
        </authorList>
    </citation>
    <scope>NUCLEOTIDE SEQUENCE</scope>
</reference>
<dbReference type="AlphaFoldDB" id="A0A0F9WXQ5"/>
<dbReference type="EMBL" id="LAZR01000105">
    <property type="protein sequence ID" value="KKN91221.1"/>
    <property type="molecule type" value="Genomic_DNA"/>
</dbReference>
<accession>A0A0F9WXQ5</accession>
<proteinExistence type="predicted"/>
<gene>
    <name evidence="1" type="ORF">LCGC14_0220890</name>
</gene>
<sequence length="246" mass="28420">MITHDEAKSKFKKCRNKERGYKLANNTRIQERGHAFAVRLHKTDVVMIRPDGTYRLNTGGWRTVTTKNRMNMVLPDSCCVSQINGLWFVGPENTPYSDRMLIGSDGKAIGAKHLGDLPKIKRIVDRRISQFIKLLTKFCQGRDMGTWDSYGKRTVPHNSNKTHLRKLWITARQTVSIDIDDGFRLVHLATLARGHCNPKFVWDNMIQIACSNDRESHFIVDNLRSFMRTRKPFIAEMISKKELELC</sequence>
<organism evidence="1">
    <name type="scientific">marine sediment metagenome</name>
    <dbReference type="NCBI Taxonomy" id="412755"/>
    <lineage>
        <taxon>unclassified sequences</taxon>
        <taxon>metagenomes</taxon>
        <taxon>ecological metagenomes</taxon>
    </lineage>
</organism>
<evidence type="ECO:0000313" key="1">
    <source>
        <dbReference type="EMBL" id="KKN91221.1"/>
    </source>
</evidence>